<keyword evidence="7 12" id="KW-0328">Glycosyltransferase</keyword>
<dbReference type="InterPro" id="IPR037128">
    <property type="entry name" value="Quinolinate_PRibosylTase_N_sf"/>
</dbReference>
<dbReference type="AlphaFoldDB" id="A0A366DPQ8"/>
<evidence type="ECO:0000256" key="4">
    <source>
        <dbReference type="ARBA" id="ARBA00011218"/>
    </source>
</evidence>
<evidence type="ECO:0000256" key="13">
    <source>
        <dbReference type="PIRSR" id="PIRSR006250-1"/>
    </source>
</evidence>
<dbReference type="InterPro" id="IPR022412">
    <property type="entry name" value="Quinolinate_PRibosylTrfase_N"/>
</dbReference>
<keyword evidence="8 12" id="KW-0808">Transferase</keyword>
<organism evidence="16 17">
    <name type="scientific">Paraliobacillus ryukyuensis</name>
    <dbReference type="NCBI Taxonomy" id="200904"/>
    <lineage>
        <taxon>Bacteria</taxon>
        <taxon>Bacillati</taxon>
        <taxon>Bacillota</taxon>
        <taxon>Bacilli</taxon>
        <taxon>Bacillales</taxon>
        <taxon>Bacillaceae</taxon>
        <taxon>Paraliobacillus</taxon>
    </lineage>
</organism>
<dbReference type="EMBL" id="QNRI01000016">
    <property type="protein sequence ID" value="RBO92077.1"/>
    <property type="molecule type" value="Genomic_DNA"/>
</dbReference>
<evidence type="ECO:0000256" key="11">
    <source>
        <dbReference type="ARBA" id="ARBA00069173"/>
    </source>
</evidence>
<dbReference type="CDD" id="cd01572">
    <property type="entry name" value="QPRTase"/>
    <property type="match status" value="1"/>
</dbReference>
<dbReference type="InterPro" id="IPR004393">
    <property type="entry name" value="NadC"/>
</dbReference>
<evidence type="ECO:0000256" key="9">
    <source>
        <dbReference type="ARBA" id="ARBA00033102"/>
    </source>
</evidence>
<gene>
    <name evidence="16" type="ORF">DES48_1162</name>
</gene>
<dbReference type="SUPFAM" id="SSF54675">
    <property type="entry name" value="Nicotinate/Quinolinate PRTase N-terminal domain-like"/>
    <property type="match status" value="1"/>
</dbReference>
<dbReference type="SUPFAM" id="SSF51690">
    <property type="entry name" value="Nicotinate/Quinolinate PRTase C-terminal domain-like"/>
    <property type="match status" value="1"/>
</dbReference>
<dbReference type="InterPro" id="IPR027277">
    <property type="entry name" value="NadC/ModD"/>
</dbReference>
<evidence type="ECO:0000256" key="2">
    <source>
        <dbReference type="ARBA" id="ARBA00004893"/>
    </source>
</evidence>
<dbReference type="GO" id="GO:0004514">
    <property type="term" value="F:nicotinate-nucleotide diphosphorylase (carboxylating) activity"/>
    <property type="evidence" value="ECO:0007669"/>
    <property type="project" value="UniProtKB-EC"/>
</dbReference>
<evidence type="ECO:0000256" key="12">
    <source>
        <dbReference type="PIRNR" id="PIRNR006250"/>
    </source>
</evidence>
<reference evidence="16 17" key="1">
    <citation type="submission" date="2018-06" db="EMBL/GenBank/DDBJ databases">
        <title>Genomic Encyclopedia of Type Strains, Phase IV (KMG-IV): sequencing the most valuable type-strain genomes for metagenomic binning, comparative biology and taxonomic classification.</title>
        <authorList>
            <person name="Goeker M."/>
        </authorList>
    </citation>
    <scope>NUCLEOTIDE SEQUENCE [LARGE SCALE GENOMIC DNA]</scope>
    <source>
        <strain evidence="16 17">DSM 15140</strain>
    </source>
</reference>
<dbReference type="PANTHER" id="PTHR32179">
    <property type="entry name" value="NICOTINATE-NUCLEOTIDE PYROPHOSPHORYLASE [CARBOXYLATING]"/>
    <property type="match status" value="1"/>
</dbReference>
<feature type="binding site" evidence="13">
    <location>
        <position position="154"/>
    </location>
    <ligand>
        <name>substrate</name>
    </ligand>
</feature>
<feature type="domain" description="Quinolinate phosphoribosyl transferase C-terminal" evidence="14">
    <location>
        <begin position="109"/>
        <end position="274"/>
    </location>
</feature>
<keyword evidence="6" id="KW-0662">Pyridine nucleotide biosynthesis</keyword>
<comment type="pathway">
    <text evidence="2">Cofactor biosynthesis; NAD(+) biosynthesis; nicotinate D-ribonucleotide from quinolinate: step 1/1.</text>
</comment>
<dbReference type="NCBIfam" id="TIGR00078">
    <property type="entry name" value="nadC"/>
    <property type="match status" value="1"/>
</dbReference>
<dbReference type="Pfam" id="PF01729">
    <property type="entry name" value="QRPTase_C"/>
    <property type="match status" value="1"/>
</dbReference>
<name>A0A366DPQ8_9BACI</name>
<feature type="binding site" evidence="13">
    <location>
        <position position="194"/>
    </location>
    <ligand>
        <name>substrate</name>
    </ligand>
</feature>
<dbReference type="PIRSF" id="PIRSF006250">
    <property type="entry name" value="NadC_ModD"/>
    <property type="match status" value="1"/>
</dbReference>
<dbReference type="Gene3D" id="3.20.20.70">
    <property type="entry name" value="Aldolase class I"/>
    <property type="match status" value="1"/>
</dbReference>
<dbReference type="OrthoDB" id="9782546at2"/>
<evidence type="ECO:0000259" key="14">
    <source>
        <dbReference type="Pfam" id="PF01729"/>
    </source>
</evidence>
<dbReference type="Gene3D" id="3.90.1170.20">
    <property type="entry name" value="Quinolinate phosphoribosyl transferase, N-terminal domain"/>
    <property type="match status" value="1"/>
</dbReference>
<protein>
    <recommendedName>
        <fullName evidence="11">Probable nicotinate-nucleotide pyrophosphorylase [carboxylating]</fullName>
        <ecNumber evidence="5">2.4.2.19</ecNumber>
    </recommendedName>
    <alternativeName>
        <fullName evidence="9">Quinolinate phosphoribosyltransferase [decarboxylating]</fullName>
    </alternativeName>
</protein>
<dbReference type="InterPro" id="IPR036068">
    <property type="entry name" value="Nicotinate_pribotase-like_C"/>
</dbReference>
<evidence type="ECO:0000256" key="6">
    <source>
        <dbReference type="ARBA" id="ARBA00022642"/>
    </source>
</evidence>
<feature type="binding site" evidence="13">
    <location>
        <position position="97"/>
    </location>
    <ligand>
        <name>substrate</name>
    </ligand>
</feature>
<dbReference type="GO" id="GO:0009435">
    <property type="term" value="P:NAD+ biosynthetic process"/>
    <property type="evidence" value="ECO:0007669"/>
    <property type="project" value="UniProtKB-UniPathway"/>
</dbReference>
<keyword evidence="17" id="KW-1185">Reference proteome</keyword>
<dbReference type="GO" id="GO:0005737">
    <property type="term" value="C:cytoplasm"/>
    <property type="evidence" value="ECO:0007669"/>
    <property type="project" value="TreeGrafter"/>
</dbReference>
<feature type="binding site" evidence="13">
    <location>
        <begin position="259"/>
        <end position="261"/>
    </location>
    <ligand>
        <name>substrate</name>
    </ligand>
</feature>
<proteinExistence type="inferred from homology"/>
<comment type="catalytic activity">
    <reaction evidence="10">
        <text>nicotinate beta-D-ribonucleotide + CO2 + diphosphate = quinolinate + 5-phospho-alpha-D-ribose 1-diphosphate + 2 H(+)</text>
        <dbReference type="Rhea" id="RHEA:12733"/>
        <dbReference type="ChEBI" id="CHEBI:15378"/>
        <dbReference type="ChEBI" id="CHEBI:16526"/>
        <dbReference type="ChEBI" id="CHEBI:29959"/>
        <dbReference type="ChEBI" id="CHEBI:33019"/>
        <dbReference type="ChEBI" id="CHEBI:57502"/>
        <dbReference type="ChEBI" id="CHEBI:58017"/>
        <dbReference type="EC" id="2.4.2.19"/>
    </reaction>
</comment>
<evidence type="ECO:0000313" key="16">
    <source>
        <dbReference type="EMBL" id="RBO92077.1"/>
    </source>
</evidence>
<dbReference type="EC" id="2.4.2.19" evidence="5"/>
<dbReference type="InterPro" id="IPR002638">
    <property type="entry name" value="Quinolinate_PRibosylTrfase_C"/>
</dbReference>
<feature type="domain" description="Quinolinate phosphoribosyl transferase N-terminal" evidence="15">
    <location>
        <begin position="22"/>
        <end position="107"/>
    </location>
</feature>
<evidence type="ECO:0000256" key="5">
    <source>
        <dbReference type="ARBA" id="ARBA00011944"/>
    </source>
</evidence>
<comment type="caution">
    <text evidence="16">The sequence shown here is derived from an EMBL/GenBank/DDBJ whole genome shotgun (WGS) entry which is preliminary data.</text>
</comment>
<evidence type="ECO:0000256" key="10">
    <source>
        <dbReference type="ARBA" id="ARBA00047445"/>
    </source>
</evidence>
<comment type="similarity">
    <text evidence="3 12">Belongs to the NadC/ModD family.</text>
</comment>
<dbReference type="GO" id="GO:0034213">
    <property type="term" value="P:quinolinate catabolic process"/>
    <property type="evidence" value="ECO:0007669"/>
    <property type="project" value="TreeGrafter"/>
</dbReference>
<dbReference type="RefSeq" id="WP_113870115.1">
    <property type="nucleotide sequence ID" value="NZ_BAABQN010000003.1"/>
</dbReference>
<evidence type="ECO:0000313" key="17">
    <source>
        <dbReference type="Proteomes" id="UP000252254"/>
    </source>
</evidence>
<comment type="function">
    <text evidence="1">Involved in the catabolism of quinolinic acid (QA).</text>
</comment>
<comment type="subunit">
    <text evidence="4">Hexamer formed by 3 homodimers.</text>
</comment>
<dbReference type="FunFam" id="3.90.1170.20:FF:000001">
    <property type="entry name" value="Nicotinate-nucleotide diphosphorylase (Carboxylating)"/>
    <property type="match status" value="1"/>
</dbReference>
<dbReference type="FunFam" id="3.20.20.70:FF:000030">
    <property type="entry name" value="Nicotinate-nucleotide pyrophosphorylase, carboxylating"/>
    <property type="match status" value="1"/>
</dbReference>
<dbReference type="Pfam" id="PF02749">
    <property type="entry name" value="QRPTase_N"/>
    <property type="match status" value="1"/>
</dbReference>
<dbReference type="InterPro" id="IPR013785">
    <property type="entry name" value="Aldolase_TIM"/>
</dbReference>
<dbReference type="STRING" id="200904.GCA_900168775_02384"/>
<evidence type="ECO:0000256" key="7">
    <source>
        <dbReference type="ARBA" id="ARBA00022676"/>
    </source>
</evidence>
<evidence type="ECO:0000256" key="8">
    <source>
        <dbReference type="ARBA" id="ARBA00022679"/>
    </source>
</evidence>
<feature type="binding site" evidence="13">
    <location>
        <begin position="130"/>
        <end position="132"/>
    </location>
    <ligand>
        <name>substrate</name>
    </ligand>
</feature>
<feature type="binding site" evidence="13">
    <location>
        <begin position="238"/>
        <end position="240"/>
    </location>
    <ligand>
        <name>substrate</name>
    </ligand>
</feature>
<feature type="binding site" evidence="13">
    <location>
        <position position="215"/>
    </location>
    <ligand>
        <name>substrate</name>
    </ligand>
</feature>
<evidence type="ECO:0000256" key="3">
    <source>
        <dbReference type="ARBA" id="ARBA00009400"/>
    </source>
</evidence>
<dbReference type="Proteomes" id="UP000252254">
    <property type="component" value="Unassembled WGS sequence"/>
</dbReference>
<sequence>MNTLKVKEQLKYFLLEDIGDKDLTTDSLFPDNHEKEVVVIAKEQGILAGIRMIALTYEIIDPTIKVIALKHDGEEVKKGDLLAIVKGSAKSILMGERVCLNLLQRMSGIATLTNVAKQKLNSTHTQIADTRKTTPGLRLFEKYAVTCGGGVNHRNGLYDGVMLKDNHIAFYGSITEAVAIARKSIGPMVKIEVETENKAQVEEAVACDVDIIMFDNQDPETITQSITLVPQHIVTEASGNIDLTNIVSYRQTGVDYISLGFITHSAKALDISMKG</sequence>
<evidence type="ECO:0000259" key="15">
    <source>
        <dbReference type="Pfam" id="PF02749"/>
    </source>
</evidence>
<dbReference type="UniPathway" id="UPA00253">
    <property type="reaction ID" value="UER00331"/>
</dbReference>
<evidence type="ECO:0000256" key="1">
    <source>
        <dbReference type="ARBA" id="ARBA00003237"/>
    </source>
</evidence>
<dbReference type="PANTHER" id="PTHR32179:SF3">
    <property type="entry name" value="NICOTINATE-NUCLEOTIDE PYROPHOSPHORYLASE [CARBOXYLATING]"/>
    <property type="match status" value="1"/>
</dbReference>
<feature type="binding site" evidence="13">
    <location>
        <position position="164"/>
    </location>
    <ligand>
        <name>substrate</name>
    </ligand>
</feature>
<accession>A0A366DPQ8</accession>